<dbReference type="InterPro" id="IPR013087">
    <property type="entry name" value="Znf_C2H2_type"/>
</dbReference>
<sequence length="138" mass="14208">MVVHRGMKTPLSPSQLLESGQIFAFGGMCQDLMDTPTPTSISLSVQQTPSPGQGGAYSLCEVCNLQLTSDAQAQLHYNGRSHLRRVRQLQAGETGQHAAAGAQSRSLPQATGLSSQPAGLTPTPGLSPGLGAPPSTTA</sequence>
<dbReference type="InterPro" id="IPR036236">
    <property type="entry name" value="Znf_C2H2_sf"/>
</dbReference>
<feature type="compositionally biased region" description="Polar residues" evidence="1">
    <location>
        <begin position="103"/>
        <end position="116"/>
    </location>
</feature>
<dbReference type="SUPFAM" id="SSF57667">
    <property type="entry name" value="beta-beta-alpha zinc fingers"/>
    <property type="match status" value="1"/>
</dbReference>
<dbReference type="AlphaFoldDB" id="A0AAD3MC66"/>
<dbReference type="Gene3D" id="3.30.160.60">
    <property type="entry name" value="Classic Zinc Finger"/>
    <property type="match status" value="1"/>
</dbReference>
<dbReference type="PANTHER" id="PTHR46786">
    <property type="entry name" value="ZINC FINGER MATRIN-TYPE PROTEIN 3"/>
    <property type="match status" value="1"/>
</dbReference>
<name>A0AAD3MC66_LATJO</name>
<comment type="caution">
    <text evidence="3">The sequence shown here is derived from an EMBL/GenBank/DDBJ whole genome shotgun (WGS) entry which is preliminary data.</text>
</comment>
<feature type="non-terminal residue" evidence="3">
    <location>
        <position position="138"/>
    </location>
</feature>
<evidence type="ECO:0000313" key="4">
    <source>
        <dbReference type="Proteomes" id="UP001279410"/>
    </source>
</evidence>
<organism evidence="3 4">
    <name type="scientific">Lates japonicus</name>
    <name type="common">Japanese lates</name>
    <dbReference type="NCBI Taxonomy" id="270547"/>
    <lineage>
        <taxon>Eukaryota</taxon>
        <taxon>Metazoa</taxon>
        <taxon>Chordata</taxon>
        <taxon>Craniata</taxon>
        <taxon>Vertebrata</taxon>
        <taxon>Euteleostomi</taxon>
        <taxon>Actinopterygii</taxon>
        <taxon>Neopterygii</taxon>
        <taxon>Teleostei</taxon>
        <taxon>Neoteleostei</taxon>
        <taxon>Acanthomorphata</taxon>
        <taxon>Carangaria</taxon>
        <taxon>Carangaria incertae sedis</taxon>
        <taxon>Centropomidae</taxon>
        <taxon>Lates</taxon>
    </lineage>
</organism>
<feature type="compositionally biased region" description="Low complexity" evidence="1">
    <location>
        <begin position="117"/>
        <end position="138"/>
    </location>
</feature>
<protein>
    <submittedName>
        <fullName evidence="3">Zinc finger protein 385B-like protein</fullName>
    </submittedName>
</protein>
<dbReference type="InterPro" id="IPR052644">
    <property type="entry name" value="ZMAT3"/>
</dbReference>
<dbReference type="PANTHER" id="PTHR46786:SF1">
    <property type="entry name" value="ZINC FINGER MATRIN-TYPE PROTEIN 3"/>
    <property type="match status" value="1"/>
</dbReference>
<evidence type="ECO:0000256" key="1">
    <source>
        <dbReference type="SAM" id="MobiDB-lite"/>
    </source>
</evidence>
<dbReference type="Pfam" id="PF12874">
    <property type="entry name" value="zf-met"/>
    <property type="match status" value="1"/>
</dbReference>
<reference evidence="3" key="1">
    <citation type="submission" date="2022-08" db="EMBL/GenBank/DDBJ databases">
        <title>Genome sequencing of akame (Lates japonicus).</title>
        <authorList>
            <person name="Hashiguchi Y."/>
            <person name="Takahashi H."/>
        </authorList>
    </citation>
    <scope>NUCLEOTIDE SEQUENCE</scope>
    <source>
        <strain evidence="3">Kochi</strain>
    </source>
</reference>
<dbReference type="EMBL" id="BRZM01003706">
    <property type="protein sequence ID" value="GLD51703.1"/>
    <property type="molecule type" value="Genomic_DNA"/>
</dbReference>
<dbReference type="Proteomes" id="UP001279410">
    <property type="component" value="Unassembled WGS sequence"/>
</dbReference>
<accession>A0AAD3MC66</accession>
<feature type="domain" description="C2H2-type" evidence="2">
    <location>
        <begin position="60"/>
        <end position="82"/>
    </location>
</feature>
<proteinExistence type="predicted"/>
<evidence type="ECO:0000313" key="3">
    <source>
        <dbReference type="EMBL" id="GLD51703.1"/>
    </source>
</evidence>
<evidence type="ECO:0000259" key="2">
    <source>
        <dbReference type="Pfam" id="PF12874"/>
    </source>
</evidence>
<gene>
    <name evidence="3" type="ORF">AKAME5_002815200</name>
</gene>
<feature type="region of interest" description="Disordered" evidence="1">
    <location>
        <begin position="90"/>
        <end position="138"/>
    </location>
</feature>
<keyword evidence="4" id="KW-1185">Reference proteome</keyword>